<name>A0A4Q7V226_PSEST</name>
<dbReference type="AlphaFoldDB" id="A0A4Q7V226"/>
<accession>A0A4Q7V226</accession>
<evidence type="ECO:0000256" key="1">
    <source>
        <dbReference type="SAM" id="MobiDB-lite"/>
    </source>
</evidence>
<reference evidence="2 3" key="1">
    <citation type="submission" date="2019-02" db="EMBL/GenBank/DDBJ databases">
        <title>Sequencing the genomes of 1000 actinobacteria strains.</title>
        <authorList>
            <person name="Klenk H.-P."/>
        </authorList>
    </citation>
    <scope>NUCLEOTIDE SEQUENCE [LARGE SCALE GENOMIC DNA]</scope>
    <source>
        <strain evidence="2 3">DSM 45779</strain>
    </source>
</reference>
<comment type="caution">
    <text evidence="2">The sequence shown here is derived from an EMBL/GenBank/DDBJ whole genome shotgun (WGS) entry which is preliminary data.</text>
</comment>
<organism evidence="2 3">
    <name type="scientific">Pseudonocardia sediminis</name>
    <dbReference type="NCBI Taxonomy" id="1397368"/>
    <lineage>
        <taxon>Bacteria</taxon>
        <taxon>Bacillati</taxon>
        <taxon>Actinomycetota</taxon>
        <taxon>Actinomycetes</taxon>
        <taxon>Pseudonocardiales</taxon>
        <taxon>Pseudonocardiaceae</taxon>
        <taxon>Pseudonocardia</taxon>
    </lineage>
</organism>
<evidence type="ECO:0000313" key="3">
    <source>
        <dbReference type="Proteomes" id="UP000291591"/>
    </source>
</evidence>
<dbReference type="Proteomes" id="UP000291591">
    <property type="component" value="Unassembled WGS sequence"/>
</dbReference>
<sequence length="167" mass="18389">MASEPSHPEVPSGRSSPGDRVKPFAIQKVLNRVVRGLLRAPLLSQLVGRGLITLYVVGRKSGKRYTIPMAYLPYEGVLLLGSGFAWGKNLRTGEPLEVRYKGRRRVTDVRVLTDEAAVTEHYAVIARNNPGFAKINKIGRDEDGTPNPDDLRAAWAAGARVFLLTLR</sequence>
<gene>
    <name evidence="2" type="ORF">EV383_4322</name>
</gene>
<keyword evidence="3" id="KW-1185">Reference proteome</keyword>
<feature type="region of interest" description="Disordered" evidence="1">
    <location>
        <begin position="1"/>
        <end position="20"/>
    </location>
</feature>
<evidence type="ECO:0000313" key="2">
    <source>
        <dbReference type="EMBL" id="RZT87401.1"/>
    </source>
</evidence>
<dbReference type="InterPro" id="IPR012349">
    <property type="entry name" value="Split_barrel_FMN-bd"/>
</dbReference>
<dbReference type="EMBL" id="SHKL01000001">
    <property type="protein sequence ID" value="RZT87401.1"/>
    <property type="molecule type" value="Genomic_DNA"/>
</dbReference>
<dbReference type="Gene3D" id="2.30.110.10">
    <property type="entry name" value="Electron Transport, Fmn-binding Protein, Chain A"/>
    <property type="match status" value="1"/>
</dbReference>
<proteinExistence type="predicted"/>
<protein>
    <submittedName>
        <fullName evidence="2">Deazaflavin-dependent oxidoreductase (Nitroreductase family)</fullName>
    </submittedName>
</protein>